<evidence type="ECO:0000256" key="2">
    <source>
        <dbReference type="ARBA" id="ARBA00022475"/>
    </source>
</evidence>
<evidence type="ECO:0000313" key="13">
    <source>
        <dbReference type="Proteomes" id="UP001321804"/>
    </source>
</evidence>
<keyword evidence="13" id="KW-1185">Reference proteome</keyword>
<dbReference type="InterPro" id="IPR001872">
    <property type="entry name" value="Peptidase_A8"/>
</dbReference>
<comment type="catalytic activity">
    <reaction evidence="9 10">
        <text>Release of signal peptides from bacterial membrane prolipoproteins. Hydrolyzes -Xaa-Yaa-Zaa-|-(S,diacylglyceryl)Cys-, in which Xaa is hydrophobic (preferably Leu), and Yaa (Ala or Ser) and Zaa (Gly or Ala) have small, neutral side chains.</text>
        <dbReference type="EC" id="3.4.23.36"/>
    </reaction>
</comment>
<evidence type="ECO:0000313" key="12">
    <source>
        <dbReference type="EMBL" id="BDR56475.1"/>
    </source>
</evidence>
<keyword evidence="5 9" id="KW-0064">Aspartyl protease</keyword>
<accession>A0AAU9D9Z9</accession>
<dbReference type="GO" id="GO:0006508">
    <property type="term" value="P:proteolysis"/>
    <property type="evidence" value="ECO:0007669"/>
    <property type="project" value="UniProtKB-KW"/>
</dbReference>
<gene>
    <name evidence="9 12" type="primary">lspA</name>
    <name evidence="12" type="ORF">KIMC2_10370</name>
</gene>
<dbReference type="GO" id="GO:0005886">
    <property type="term" value="C:plasma membrane"/>
    <property type="evidence" value="ECO:0007669"/>
    <property type="project" value="UniProtKB-SubCell"/>
</dbReference>
<keyword evidence="6 9" id="KW-0378">Hydrolase</keyword>
<dbReference type="Proteomes" id="UP001321804">
    <property type="component" value="Chromosome"/>
</dbReference>
<keyword evidence="3 9" id="KW-0645">Protease</keyword>
<keyword evidence="8 9" id="KW-0472">Membrane</keyword>
<comment type="caution">
    <text evidence="9">Lacks conserved residue(s) required for the propagation of feature annotation.</text>
</comment>
<comment type="function">
    <text evidence="9 10">This protein specifically catalyzes the removal of signal peptides from prolipoproteins.</text>
</comment>
<evidence type="ECO:0000256" key="6">
    <source>
        <dbReference type="ARBA" id="ARBA00022801"/>
    </source>
</evidence>
<dbReference type="EMBL" id="AP026801">
    <property type="protein sequence ID" value="BDR56475.1"/>
    <property type="molecule type" value="Genomic_DNA"/>
</dbReference>
<dbReference type="PRINTS" id="PR00781">
    <property type="entry name" value="LIPOSIGPTASE"/>
</dbReference>
<sequence length="154" mass="17532">MSNKIKSLIIFVVVLLDQLLKYFVKTSIATGAELKMIPGVISLTNIKNSGAAWSLWEGKTWIFIIVTIIFIPFAVYFLFFKKYQSKWFNVGLSLILGGTIGNFIDRIFQKQVIDMLMLKFMDFPIFNLADTAINIGVLCLIIYLFQSGKENTVE</sequence>
<keyword evidence="7 9" id="KW-1133">Transmembrane helix</keyword>
<dbReference type="PROSITE" id="PS00855">
    <property type="entry name" value="SPASE_II"/>
    <property type="match status" value="1"/>
</dbReference>
<evidence type="ECO:0000256" key="1">
    <source>
        <dbReference type="ARBA" id="ARBA00006139"/>
    </source>
</evidence>
<comment type="subcellular location">
    <subcellularLocation>
        <location evidence="9">Cell membrane</location>
        <topology evidence="9">Multi-pass membrane protein</topology>
    </subcellularLocation>
</comment>
<reference evidence="12 13" key="1">
    <citation type="journal article" date="2023" name="Microbiol. Spectr.">
        <title>Symbiosis of Carpenter Bees with Uncharacterized Lactic Acid Bacteria Showing NAD Auxotrophy.</title>
        <authorList>
            <person name="Kawasaki S."/>
            <person name="Ozawa K."/>
            <person name="Mori T."/>
            <person name="Yamamoto A."/>
            <person name="Ito M."/>
            <person name="Ohkuma M."/>
            <person name="Sakamoto M."/>
            <person name="Matsutani M."/>
        </authorList>
    </citation>
    <scope>NUCLEOTIDE SEQUENCE [LARGE SCALE GENOMIC DNA]</scope>
    <source>
        <strain evidence="12 13">KimC2</strain>
    </source>
</reference>
<name>A0AAU9D9Z9_9LACO</name>
<evidence type="ECO:0000256" key="5">
    <source>
        <dbReference type="ARBA" id="ARBA00022750"/>
    </source>
</evidence>
<dbReference type="GO" id="GO:0004190">
    <property type="term" value="F:aspartic-type endopeptidase activity"/>
    <property type="evidence" value="ECO:0007669"/>
    <property type="project" value="UniProtKB-UniRule"/>
</dbReference>
<dbReference type="EC" id="3.4.23.36" evidence="9"/>
<protein>
    <recommendedName>
        <fullName evidence="9">Lipoprotein signal peptidase</fullName>
        <ecNumber evidence="9">3.4.23.36</ecNumber>
    </recommendedName>
    <alternativeName>
        <fullName evidence="9">Prolipoprotein signal peptidase</fullName>
    </alternativeName>
    <alternativeName>
        <fullName evidence="9">Signal peptidase II</fullName>
        <shortName evidence="9">SPase II</shortName>
    </alternativeName>
</protein>
<dbReference type="KEGG" id="xak:KIMC2_10370"/>
<evidence type="ECO:0000256" key="9">
    <source>
        <dbReference type="HAMAP-Rule" id="MF_00161"/>
    </source>
</evidence>
<keyword evidence="12" id="KW-0449">Lipoprotein</keyword>
<feature type="active site" evidence="9">
    <location>
        <position position="114"/>
    </location>
</feature>
<feature type="transmembrane region" description="Helical" evidence="9">
    <location>
        <begin position="61"/>
        <end position="80"/>
    </location>
</feature>
<evidence type="ECO:0000256" key="11">
    <source>
        <dbReference type="RuleBase" id="RU004181"/>
    </source>
</evidence>
<feature type="transmembrane region" description="Helical" evidence="9">
    <location>
        <begin position="87"/>
        <end position="104"/>
    </location>
</feature>
<feature type="transmembrane region" description="Helical" evidence="9">
    <location>
        <begin position="124"/>
        <end position="145"/>
    </location>
</feature>
<evidence type="ECO:0000256" key="10">
    <source>
        <dbReference type="RuleBase" id="RU000594"/>
    </source>
</evidence>
<keyword evidence="4 9" id="KW-0812">Transmembrane</keyword>
<organism evidence="12 13">
    <name type="scientific">Xylocopilactobacillus apis</name>
    <dbReference type="NCBI Taxonomy" id="2932183"/>
    <lineage>
        <taxon>Bacteria</taxon>
        <taxon>Bacillati</taxon>
        <taxon>Bacillota</taxon>
        <taxon>Bacilli</taxon>
        <taxon>Lactobacillales</taxon>
        <taxon>Lactobacillaceae</taxon>
        <taxon>Xylocopilactobacillus</taxon>
    </lineage>
</organism>
<comment type="pathway">
    <text evidence="9">Protein modification; lipoprotein biosynthesis (signal peptide cleavage).</text>
</comment>
<dbReference type="PANTHER" id="PTHR33695:SF1">
    <property type="entry name" value="LIPOPROTEIN SIGNAL PEPTIDASE"/>
    <property type="match status" value="1"/>
</dbReference>
<dbReference type="AlphaFoldDB" id="A0AAU9D9Z9"/>
<evidence type="ECO:0000256" key="3">
    <source>
        <dbReference type="ARBA" id="ARBA00022670"/>
    </source>
</evidence>
<proteinExistence type="inferred from homology"/>
<dbReference type="PANTHER" id="PTHR33695">
    <property type="entry name" value="LIPOPROTEIN SIGNAL PEPTIDASE"/>
    <property type="match status" value="1"/>
</dbReference>
<evidence type="ECO:0000256" key="7">
    <source>
        <dbReference type="ARBA" id="ARBA00022989"/>
    </source>
</evidence>
<dbReference type="NCBIfam" id="TIGR00077">
    <property type="entry name" value="lspA"/>
    <property type="match status" value="1"/>
</dbReference>
<evidence type="ECO:0000256" key="4">
    <source>
        <dbReference type="ARBA" id="ARBA00022692"/>
    </source>
</evidence>
<dbReference type="Pfam" id="PF01252">
    <property type="entry name" value="Peptidase_A8"/>
    <property type="match status" value="1"/>
</dbReference>
<feature type="active site" evidence="9">
    <location>
        <position position="130"/>
    </location>
</feature>
<dbReference type="HAMAP" id="MF_00161">
    <property type="entry name" value="LspA"/>
    <property type="match status" value="1"/>
</dbReference>
<comment type="similarity">
    <text evidence="1 9 11">Belongs to the peptidase A8 family.</text>
</comment>
<dbReference type="RefSeq" id="WP_317698423.1">
    <property type="nucleotide sequence ID" value="NZ_AP026801.1"/>
</dbReference>
<keyword evidence="2 9" id="KW-1003">Cell membrane</keyword>
<evidence type="ECO:0000256" key="8">
    <source>
        <dbReference type="ARBA" id="ARBA00023136"/>
    </source>
</evidence>